<evidence type="ECO:0000256" key="3">
    <source>
        <dbReference type="ARBA" id="ARBA00022516"/>
    </source>
</evidence>
<evidence type="ECO:0000256" key="12">
    <source>
        <dbReference type="SAM" id="Phobius"/>
    </source>
</evidence>
<evidence type="ECO:0000259" key="13">
    <source>
        <dbReference type="Pfam" id="PF00487"/>
    </source>
</evidence>
<feature type="domain" description="Fatty acid desaturase" evidence="13">
    <location>
        <begin position="49"/>
        <end position="245"/>
    </location>
</feature>
<evidence type="ECO:0000256" key="9">
    <source>
        <dbReference type="ARBA" id="ARBA00023098"/>
    </source>
</evidence>
<dbReference type="PRINTS" id="PR00075">
    <property type="entry name" value="FACDDSATRASE"/>
</dbReference>
<keyword evidence="4 12" id="KW-0812">Transmembrane</keyword>
<keyword evidence="5" id="KW-0276">Fatty acid metabolism</keyword>
<gene>
    <name evidence="14" type="ORF">K7C98_08790</name>
</gene>
<dbReference type="InterPro" id="IPR005804">
    <property type="entry name" value="FA_desaturase_dom"/>
</dbReference>
<keyword evidence="9" id="KW-0443">Lipid metabolism</keyword>
<comment type="caution">
    <text evidence="14">The sequence shown here is derived from an EMBL/GenBank/DDBJ whole genome shotgun (WGS) entry which is preliminary data.</text>
</comment>
<sequence length="300" mass="34771">MPDQALPSISMDPALHRERGYDWVGFIPFISVHLLCFAALWTGARPIDWIVCAVLYFVRLLGVMAGYHRYFSHRTFKTSRWFQCILAIVAESTMQKGVLWWAAHHRNHHKYADAPRDVHSPVQHGFWHSHVLWLAERGSEVRAHHRVRDLAKFPELVWLDKHWLVPPLGLGLVVWLALGWSGLFVGFFLSTVLVWHATFLVNSLAHVVGKRRFATADTSRNNWLIALFTLGEGWHNNHHHYMGAARQGFYWWEVDVTFYVLKCLEWCGIVWELRQVPDAVLAEGRTSNLNQRLRGDAIGR</sequence>
<evidence type="ECO:0000313" key="15">
    <source>
        <dbReference type="Proteomes" id="UP001139031"/>
    </source>
</evidence>
<organism evidence="14 15">
    <name type="scientific">Nannocystis pusilla</name>
    <dbReference type="NCBI Taxonomy" id="889268"/>
    <lineage>
        <taxon>Bacteria</taxon>
        <taxon>Pseudomonadati</taxon>
        <taxon>Myxococcota</taxon>
        <taxon>Polyangia</taxon>
        <taxon>Nannocystales</taxon>
        <taxon>Nannocystaceae</taxon>
        <taxon>Nannocystis</taxon>
    </lineage>
</organism>
<evidence type="ECO:0000256" key="2">
    <source>
        <dbReference type="ARBA" id="ARBA00008749"/>
    </source>
</evidence>
<dbReference type="PANTHER" id="PTHR11351:SF31">
    <property type="entry name" value="DESATURASE 1, ISOFORM A-RELATED"/>
    <property type="match status" value="1"/>
</dbReference>
<evidence type="ECO:0000256" key="4">
    <source>
        <dbReference type="ARBA" id="ARBA00022692"/>
    </source>
</evidence>
<evidence type="ECO:0000256" key="6">
    <source>
        <dbReference type="ARBA" id="ARBA00022989"/>
    </source>
</evidence>
<evidence type="ECO:0000256" key="5">
    <source>
        <dbReference type="ARBA" id="ARBA00022832"/>
    </source>
</evidence>
<reference evidence="14" key="1">
    <citation type="submission" date="2021-08" db="EMBL/GenBank/DDBJ databases">
        <authorList>
            <person name="Stevens D.C."/>
        </authorList>
    </citation>
    <scope>NUCLEOTIDE SEQUENCE</scope>
    <source>
        <strain evidence="14">DSM 53165</strain>
    </source>
</reference>
<evidence type="ECO:0000256" key="11">
    <source>
        <dbReference type="ARBA" id="ARBA00023160"/>
    </source>
</evidence>
<dbReference type="Proteomes" id="UP001139031">
    <property type="component" value="Unassembled WGS sequence"/>
</dbReference>
<evidence type="ECO:0000313" key="14">
    <source>
        <dbReference type="EMBL" id="MBZ5709354.1"/>
    </source>
</evidence>
<keyword evidence="6 12" id="KW-1133">Transmembrane helix</keyword>
<proteinExistence type="inferred from homology"/>
<dbReference type="PANTHER" id="PTHR11351">
    <property type="entry name" value="ACYL-COA DESATURASE"/>
    <property type="match status" value="1"/>
</dbReference>
<comment type="similarity">
    <text evidence="2">Belongs to the fatty acid desaturase type 2 family.</text>
</comment>
<feature type="transmembrane region" description="Helical" evidence="12">
    <location>
        <begin position="21"/>
        <end position="41"/>
    </location>
</feature>
<feature type="transmembrane region" description="Helical" evidence="12">
    <location>
        <begin position="184"/>
        <end position="205"/>
    </location>
</feature>
<dbReference type="CDD" id="cd03505">
    <property type="entry name" value="Delta9-FADS-like"/>
    <property type="match status" value="1"/>
</dbReference>
<protein>
    <submittedName>
        <fullName evidence="14">Acyl-CoA desaturase</fullName>
    </submittedName>
</protein>
<keyword evidence="15" id="KW-1185">Reference proteome</keyword>
<dbReference type="Pfam" id="PF00487">
    <property type="entry name" value="FA_desaturase"/>
    <property type="match status" value="1"/>
</dbReference>
<comment type="subcellular location">
    <subcellularLocation>
        <location evidence="1">Membrane</location>
        <topology evidence="1">Multi-pass membrane protein</topology>
    </subcellularLocation>
</comment>
<keyword evidence="3" id="KW-0444">Lipid biosynthesis</keyword>
<evidence type="ECO:0000256" key="1">
    <source>
        <dbReference type="ARBA" id="ARBA00004141"/>
    </source>
</evidence>
<dbReference type="EMBL" id="JAIRAU010000005">
    <property type="protein sequence ID" value="MBZ5709354.1"/>
    <property type="molecule type" value="Genomic_DNA"/>
</dbReference>
<accession>A0ABS7TM91</accession>
<keyword evidence="8" id="KW-0408">Iron</keyword>
<feature type="transmembrane region" description="Helical" evidence="12">
    <location>
        <begin position="47"/>
        <end position="67"/>
    </location>
</feature>
<keyword evidence="11" id="KW-0275">Fatty acid biosynthesis</keyword>
<keyword evidence="10 12" id="KW-0472">Membrane</keyword>
<evidence type="ECO:0000256" key="10">
    <source>
        <dbReference type="ARBA" id="ARBA00023136"/>
    </source>
</evidence>
<name>A0ABS7TM91_9BACT</name>
<evidence type="ECO:0000256" key="8">
    <source>
        <dbReference type="ARBA" id="ARBA00023004"/>
    </source>
</evidence>
<keyword evidence="7" id="KW-0560">Oxidoreductase</keyword>
<evidence type="ECO:0000256" key="7">
    <source>
        <dbReference type="ARBA" id="ARBA00023002"/>
    </source>
</evidence>
<dbReference type="InterPro" id="IPR015876">
    <property type="entry name" value="Acyl-CoA_DS"/>
</dbReference>